<dbReference type="InterPro" id="IPR011990">
    <property type="entry name" value="TPR-like_helical_dom_sf"/>
</dbReference>
<evidence type="ECO:0000313" key="9">
    <source>
        <dbReference type="Proteomes" id="UP000184287"/>
    </source>
</evidence>
<keyword evidence="3" id="KW-0732">Signal</keyword>
<dbReference type="InterPro" id="IPR012944">
    <property type="entry name" value="SusD_RagB_dom"/>
</dbReference>
<dbReference type="SUPFAM" id="SSF48452">
    <property type="entry name" value="TPR-like"/>
    <property type="match status" value="1"/>
</dbReference>
<dbReference type="PROSITE" id="PS51257">
    <property type="entry name" value="PROKAR_LIPOPROTEIN"/>
    <property type="match status" value="1"/>
</dbReference>
<sequence length="482" mass="54016">MRLKIHTYSVLLLTTMFLTACNKKLDLRPETSLDKDKALSGEANLRLATSGNYSLLKDDNYIATFFHLIESATDNVEATSVFDPGGTRQFAAYSFDHNPTMFNTINLYSKAYGLIRAANNVIQAIPEDANPVLLQLKGENLFMRAFAYQSLVKIFGRPYVQDNGNRPGVVIVDKSGPTLERPAKRQTVKEVYDFMIADLLKAEALMTIDNNNAFASKYAAQAMLSSVYLNMGNNAKAIEYADKLILATSRFNLTQGDAYKSYFSTNHSTDKETIFCIKNLDGTGGGFFYFNQSYTVEKFAAVSKPFWDLLNEGNGDLRKNFYKALKTSNGDTWNFTTKYVQNPALNTTEKVSSPPIYRLAEMYLNRAEANAKLGKDQLAIDDVNVIRKRAGLTGTDLYAVGNLRGRSTVLQVVLEERRIEFAFEGGIRRDDLWRNNLPMIRNYAKQGIPGSNLTVQPTDLRVVYFLPLTETNGVTNSLEQNP</sequence>
<dbReference type="Pfam" id="PF14322">
    <property type="entry name" value="SusD-like_3"/>
    <property type="match status" value="1"/>
</dbReference>
<organism evidence="8 9">
    <name type="scientific">Pedobacter caeni</name>
    <dbReference type="NCBI Taxonomy" id="288992"/>
    <lineage>
        <taxon>Bacteria</taxon>
        <taxon>Pseudomonadati</taxon>
        <taxon>Bacteroidota</taxon>
        <taxon>Sphingobacteriia</taxon>
        <taxon>Sphingobacteriales</taxon>
        <taxon>Sphingobacteriaceae</taxon>
        <taxon>Pedobacter</taxon>
    </lineage>
</organism>
<name>A0A1M5J2G9_9SPHI</name>
<evidence type="ECO:0000256" key="2">
    <source>
        <dbReference type="ARBA" id="ARBA00006275"/>
    </source>
</evidence>
<keyword evidence="4" id="KW-0472">Membrane</keyword>
<evidence type="ECO:0000313" key="8">
    <source>
        <dbReference type="EMBL" id="SHG34786.1"/>
    </source>
</evidence>
<evidence type="ECO:0000256" key="4">
    <source>
        <dbReference type="ARBA" id="ARBA00023136"/>
    </source>
</evidence>
<dbReference type="CDD" id="cd08977">
    <property type="entry name" value="SusD"/>
    <property type="match status" value="1"/>
</dbReference>
<accession>A0A1M5J2G9</accession>
<dbReference type="Pfam" id="PF07980">
    <property type="entry name" value="SusD_RagB"/>
    <property type="match status" value="1"/>
</dbReference>
<gene>
    <name evidence="8" type="ORF">SAMN04488522_105170</name>
</gene>
<dbReference type="GO" id="GO:0009279">
    <property type="term" value="C:cell outer membrane"/>
    <property type="evidence" value="ECO:0007669"/>
    <property type="project" value="UniProtKB-SubCell"/>
</dbReference>
<reference evidence="9" key="1">
    <citation type="submission" date="2016-11" db="EMBL/GenBank/DDBJ databases">
        <authorList>
            <person name="Varghese N."/>
            <person name="Submissions S."/>
        </authorList>
    </citation>
    <scope>NUCLEOTIDE SEQUENCE [LARGE SCALE GENOMIC DNA]</scope>
    <source>
        <strain evidence="9">DSM 16990</strain>
    </source>
</reference>
<dbReference type="Proteomes" id="UP000184287">
    <property type="component" value="Unassembled WGS sequence"/>
</dbReference>
<dbReference type="RefSeq" id="WP_073234515.1">
    <property type="nucleotide sequence ID" value="NZ_FQUQ01000005.1"/>
</dbReference>
<evidence type="ECO:0000259" key="7">
    <source>
        <dbReference type="Pfam" id="PF14322"/>
    </source>
</evidence>
<dbReference type="InterPro" id="IPR033985">
    <property type="entry name" value="SusD-like_N"/>
</dbReference>
<dbReference type="Gene3D" id="1.25.40.390">
    <property type="match status" value="1"/>
</dbReference>
<keyword evidence="5" id="KW-0998">Cell outer membrane</keyword>
<comment type="similarity">
    <text evidence="2">Belongs to the SusD family.</text>
</comment>
<dbReference type="STRING" id="288992.SAMN04488522_105170"/>
<evidence type="ECO:0000256" key="1">
    <source>
        <dbReference type="ARBA" id="ARBA00004442"/>
    </source>
</evidence>
<proteinExistence type="inferred from homology"/>
<dbReference type="EMBL" id="FQUQ01000005">
    <property type="protein sequence ID" value="SHG34786.1"/>
    <property type="molecule type" value="Genomic_DNA"/>
</dbReference>
<evidence type="ECO:0000256" key="3">
    <source>
        <dbReference type="ARBA" id="ARBA00022729"/>
    </source>
</evidence>
<evidence type="ECO:0000259" key="6">
    <source>
        <dbReference type="Pfam" id="PF07980"/>
    </source>
</evidence>
<dbReference type="AlphaFoldDB" id="A0A1M5J2G9"/>
<feature type="domain" description="RagB/SusD" evidence="6">
    <location>
        <begin position="323"/>
        <end position="439"/>
    </location>
</feature>
<keyword evidence="9" id="KW-1185">Reference proteome</keyword>
<protein>
    <submittedName>
        <fullName evidence="8">Starch-binding associating with outer membrane</fullName>
    </submittedName>
</protein>
<comment type="subcellular location">
    <subcellularLocation>
        <location evidence="1">Cell outer membrane</location>
    </subcellularLocation>
</comment>
<dbReference type="OrthoDB" id="1080118at2"/>
<evidence type="ECO:0000256" key="5">
    <source>
        <dbReference type="ARBA" id="ARBA00023237"/>
    </source>
</evidence>
<feature type="domain" description="SusD-like N-terminal" evidence="7">
    <location>
        <begin position="92"/>
        <end position="229"/>
    </location>
</feature>